<dbReference type="RefSeq" id="WP_344684655.1">
    <property type="nucleotide sequence ID" value="NZ_BAAAUX010000024.1"/>
</dbReference>
<proteinExistence type="predicted"/>
<accession>A0ABN3VK49</accession>
<protein>
    <submittedName>
        <fullName evidence="1">Uncharacterized protein</fullName>
    </submittedName>
</protein>
<name>A0ABN3VK49_9PSEU</name>
<dbReference type="EMBL" id="BAAAUX010000024">
    <property type="protein sequence ID" value="GAA2812916.1"/>
    <property type="molecule type" value="Genomic_DNA"/>
</dbReference>
<evidence type="ECO:0000313" key="1">
    <source>
        <dbReference type="EMBL" id="GAA2812916.1"/>
    </source>
</evidence>
<sequence>MSVEEYIEEMANGYAECLLWQAYYVDYHDVDCNRTECECGTTPMDEDFTTEDFHEDLWDKIKEDCKDFFDSNWPDLGGIDPQQAGHDFMLTRQGHGTGFWDRGLGDKGDRLTKSAKVYGEHNIEAEDGFIYSVD</sequence>
<organism evidence="1 2">
    <name type="scientific">Saccharopolyspora taberi</name>
    <dbReference type="NCBI Taxonomy" id="60895"/>
    <lineage>
        <taxon>Bacteria</taxon>
        <taxon>Bacillati</taxon>
        <taxon>Actinomycetota</taxon>
        <taxon>Actinomycetes</taxon>
        <taxon>Pseudonocardiales</taxon>
        <taxon>Pseudonocardiaceae</taxon>
        <taxon>Saccharopolyspora</taxon>
    </lineage>
</organism>
<reference evidence="1 2" key="1">
    <citation type="journal article" date="2019" name="Int. J. Syst. Evol. Microbiol.">
        <title>The Global Catalogue of Microorganisms (GCM) 10K type strain sequencing project: providing services to taxonomists for standard genome sequencing and annotation.</title>
        <authorList>
            <consortium name="The Broad Institute Genomics Platform"/>
            <consortium name="The Broad Institute Genome Sequencing Center for Infectious Disease"/>
            <person name="Wu L."/>
            <person name="Ma J."/>
        </authorList>
    </citation>
    <scope>NUCLEOTIDE SEQUENCE [LARGE SCALE GENOMIC DNA]</scope>
    <source>
        <strain evidence="1 2">JCM 9383</strain>
    </source>
</reference>
<dbReference type="Proteomes" id="UP001500979">
    <property type="component" value="Unassembled WGS sequence"/>
</dbReference>
<comment type="caution">
    <text evidence="1">The sequence shown here is derived from an EMBL/GenBank/DDBJ whole genome shotgun (WGS) entry which is preliminary data.</text>
</comment>
<gene>
    <name evidence="1" type="ORF">GCM10010470_55440</name>
</gene>
<keyword evidence="2" id="KW-1185">Reference proteome</keyword>
<evidence type="ECO:0000313" key="2">
    <source>
        <dbReference type="Proteomes" id="UP001500979"/>
    </source>
</evidence>